<dbReference type="Pfam" id="PF13970">
    <property type="entry name" value="DUF4221"/>
    <property type="match status" value="1"/>
</dbReference>
<gene>
    <name evidence="1" type="ORF">SAMN05444412_10440</name>
</gene>
<organism evidence="1 2">
    <name type="scientific">Rhodonellum ikkaensis</name>
    <dbReference type="NCBI Taxonomy" id="336829"/>
    <lineage>
        <taxon>Bacteria</taxon>
        <taxon>Pseudomonadati</taxon>
        <taxon>Bacteroidota</taxon>
        <taxon>Cytophagia</taxon>
        <taxon>Cytophagales</taxon>
        <taxon>Cytophagaceae</taxon>
        <taxon>Rhodonellum</taxon>
    </lineage>
</organism>
<sequence>MKYFIILILLLSACTARETELENPSVSYSIDTVRINSKNEILDLWGFASFSDLDYNKKSIFYYNSFNHSLDNIDLDKLEFIKRIAFEKDGPNGTGEIFVGFDVLKNDHFFIKSYVESAIFDGTGSLIQKLDWRNSLNANGEIYNDYPVRQIIVESEDLLVFGLSYDYENIRVNLDALSIGKNKVDRLDLNSKKSYGDLSIRSAQSGNIVDPSIELTHQNNKIIISYEFSNDIVYYDYKVKALKFVNYNPTLTPQSVKPPNISVGSMNEIIKEIKHFYEQVKYYRPVWDSESKQYYRLSTKTIFVEENKANSKATYGETQEIKVFLTVFDAEFNLLSELEIEELSDFDNDYFIKDGKLWLFINLDDEMGFVRINLNNVISNSN</sequence>
<comment type="caution">
    <text evidence="1">The sequence shown here is derived from an EMBL/GenBank/DDBJ whole genome shotgun (WGS) entry which is preliminary data.</text>
</comment>
<proteinExistence type="predicted"/>
<dbReference type="RefSeq" id="WP_019599862.1">
    <property type="nucleotide sequence ID" value="NZ_FNQC01000004.1"/>
</dbReference>
<evidence type="ECO:0000313" key="2">
    <source>
        <dbReference type="Proteomes" id="UP000199663"/>
    </source>
</evidence>
<evidence type="ECO:0000313" key="1">
    <source>
        <dbReference type="EMBL" id="SDY95553.1"/>
    </source>
</evidence>
<dbReference type="Proteomes" id="UP000199663">
    <property type="component" value="Unassembled WGS sequence"/>
</dbReference>
<evidence type="ECO:0008006" key="3">
    <source>
        <dbReference type="Google" id="ProtNLM"/>
    </source>
</evidence>
<accession>A0A1H3P3J9</accession>
<protein>
    <recommendedName>
        <fullName evidence="3">DUF4221 domain-containing protein</fullName>
    </recommendedName>
</protein>
<keyword evidence="2" id="KW-1185">Reference proteome</keyword>
<reference evidence="1 2" key="1">
    <citation type="submission" date="2016-10" db="EMBL/GenBank/DDBJ databases">
        <authorList>
            <person name="Varghese N."/>
            <person name="Submissions S."/>
        </authorList>
    </citation>
    <scope>NUCLEOTIDE SEQUENCE [LARGE SCALE GENOMIC DNA]</scope>
    <source>
        <strain evidence="1 2">DSM 17997</strain>
    </source>
</reference>
<dbReference type="EMBL" id="FNQC01000004">
    <property type="protein sequence ID" value="SDY95553.1"/>
    <property type="molecule type" value="Genomic_DNA"/>
</dbReference>
<dbReference type="InterPro" id="IPR025316">
    <property type="entry name" value="DUF4221"/>
</dbReference>
<name>A0A1H3P3J9_9BACT</name>